<name>A0A6N2SRI0_9ACTO</name>
<reference evidence="1" key="1">
    <citation type="submission" date="2019-11" db="EMBL/GenBank/DDBJ databases">
        <authorList>
            <person name="Feng L."/>
        </authorList>
    </citation>
    <scope>NUCLEOTIDE SEQUENCE</scope>
    <source>
        <strain evidence="1">AodontolyticusLFYP35</strain>
    </source>
</reference>
<dbReference type="EMBL" id="CACRSM010000002">
    <property type="protein sequence ID" value="VYS96137.1"/>
    <property type="molecule type" value="Genomic_DNA"/>
</dbReference>
<organism evidence="1">
    <name type="scientific">Schaalia odontolytica</name>
    <dbReference type="NCBI Taxonomy" id="1660"/>
    <lineage>
        <taxon>Bacteria</taxon>
        <taxon>Bacillati</taxon>
        <taxon>Actinomycetota</taxon>
        <taxon>Actinomycetes</taxon>
        <taxon>Actinomycetales</taxon>
        <taxon>Actinomycetaceae</taxon>
        <taxon>Schaalia</taxon>
    </lineage>
</organism>
<evidence type="ECO:0000313" key="1">
    <source>
        <dbReference type="EMBL" id="VYS96137.1"/>
    </source>
</evidence>
<dbReference type="AlphaFoldDB" id="A0A6N2SRI0"/>
<gene>
    <name evidence="1" type="ORF">AOLFYP35_00998</name>
</gene>
<proteinExistence type="predicted"/>
<accession>A0A6N2SRI0</accession>
<sequence>MDFADRLAEVLYDAWGMKVTGSFAAAGGVVFNPGVFAVPHEEASYQEGVYSFYYCERASRGAALFQTTNRQVFDHCVLQYYGNPLRSRYGFPELTLGNAASIRSGWAMTHTDSSLRHDYLGIRSDDGNFYPCETSDFRLLAGLSHVVEYSPLDVLECYLREDAAPLLSQWLSKPAG</sequence>
<protein>
    <submittedName>
        <fullName evidence="1">Uncharacterized protein</fullName>
    </submittedName>
</protein>